<evidence type="ECO:0000256" key="10">
    <source>
        <dbReference type="ARBA" id="ARBA00025598"/>
    </source>
</evidence>
<keyword evidence="8" id="KW-0472">Membrane</keyword>
<dbReference type="GO" id="GO:0071973">
    <property type="term" value="P:bacterial-type flagellum-dependent cell motility"/>
    <property type="evidence" value="ECO:0007669"/>
    <property type="project" value="InterPro"/>
</dbReference>
<accession>A0A370H3M2</accession>
<name>A0A370H3M2_9HYPH</name>
<evidence type="ECO:0000313" key="14">
    <source>
        <dbReference type="EMBL" id="RDI50422.1"/>
    </source>
</evidence>
<keyword evidence="14" id="KW-0282">Flagellum</keyword>
<keyword evidence="14" id="KW-0969">Cilium</keyword>
<keyword evidence="14" id="KW-0966">Cell projection</keyword>
<keyword evidence="15" id="KW-1185">Reference proteome</keyword>
<keyword evidence="9" id="KW-0975">Bacterial flagellum</keyword>
<protein>
    <recommendedName>
        <fullName evidence="4">Flagellar motor switch protein FliG</fullName>
    </recommendedName>
</protein>
<dbReference type="Gene3D" id="1.10.220.30">
    <property type="match status" value="3"/>
</dbReference>
<evidence type="ECO:0000256" key="1">
    <source>
        <dbReference type="ARBA" id="ARBA00004117"/>
    </source>
</evidence>
<feature type="domain" description="Flagellar motor switch protein FliG N-terminal" evidence="13">
    <location>
        <begin position="16"/>
        <end position="117"/>
    </location>
</feature>
<dbReference type="PANTHER" id="PTHR30534:SF0">
    <property type="entry name" value="FLAGELLAR MOTOR SWITCH PROTEIN FLIG"/>
    <property type="match status" value="1"/>
</dbReference>
<evidence type="ECO:0000259" key="12">
    <source>
        <dbReference type="Pfam" id="PF14841"/>
    </source>
</evidence>
<evidence type="ECO:0000313" key="15">
    <source>
        <dbReference type="Proteomes" id="UP000254925"/>
    </source>
</evidence>
<dbReference type="Pfam" id="PF01706">
    <property type="entry name" value="FliG_C"/>
    <property type="match status" value="1"/>
</dbReference>
<sequence>MAVRSPVKANQGPRPLKGPERVATLLFAMGKPAASRLLKHFSTDEIKLITRSAAELGPVSPTQIETLIEEFSAQFSNGASLFGTAAEVEKLLSGVLPPEQIAELMSDVLGNSNKSIWDRVSTVSESALATYLMKEHPQTAALILSKVKPACAAKVMGHLPPPLRNGLMRRMLTFKPIVDETMRIIEQTLHEDFMINFSRNMGADTHAKMADIINKMERDHMEEVLQSLTEVRPKSAEILKGLLFTFDDIVGLTPRARTALFDQIPNDRVVLALKGTDEAFRNIILSSLASRVRRMVEHELNSKEPASQRDVLEARRAITDLALEMAGRGEIELNSQDDGDTYIR</sequence>
<evidence type="ECO:0000256" key="9">
    <source>
        <dbReference type="ARBA" id="ARBA00023143"/>
    </source>
</evidence>
<dbReference type="GO" id="GO:0009425">
    <property type="term" value="C:bacterial-type flagellum basal body"/>
    <property type="evidence" value="ECO:0007669"/>
    <property type="project" value="UniProtKB-SubCell"/>
</dbReference>
<dbReference type="InterPro" id="IPR011002">
    <property type="entry name" value="FliG_a-hlx"/>
</dbReference>
<keyword evidence="7" id="KW-0283">Flagellar rotation</keyword>
<comment type="similarity">
    <text evidence="3">Belongs to the FliG family.</text>
</comment>
<evidence type="ECO:0000256" key="3">
    <source>
        <dbReference type="ARBA" id="ARBA00010299"/>
    </source>
</evidence>
<keyword evidence="5" id="KW-1003">Cell membrane</keyword>
<organism evidence="14 15">
    <name type="scientific">Microvirga subterranea</name>
    <dbReference type="NCBI Taxonomy" id="186651"/>
    <lineage>
        <taxon>Bacteria</taxon>
        <taxon>Pseudomonadati</taxon>
        <taxon>Pseudomonadota</taxon>
        <taxon>Alphaproteobacteria</taxon>
        <taxon>Hyphomicrobiales</taxon>
        <taxon>Methylobacteriaceae</taxon>
        <taxon>Microvirga</taxon>
    </lineage>
</organism>
<dbReference type="InterPro" id="IPR032779">
    <property type="entry name" value="FliG_M"/>
</dbReference>
<comment type="subcellular location">
    <subcellularLocation>
        <location evidence="1">Bacterial flagellum basal body</location>
    </subcellularLocation>
    <subcellularLocation>
        <location evidence="2">Cell membrane</location>
        <topology evidence="2">Peripheral membrane protein</topology>
        <orientation evidence="2">Cytoplasmic side</orientation>
    </subcellularLocation>
</comment>
<dbReference type="GO" id="GO:0003774">
    <property type="term" value="F:cytoskeletal motor activity"/>
    <property type="evidence" value="ECO:0007669"/>
    <property type="project" value="InterPro"/>
</dbReference>
<feature type="domain" description="Flagellar motor switch protein FliG middle" evidence="12">
    <location>
        <begin position="126"/>
        <end position="195"/>
    </location>
</feature>
<evidence type="ECO:0000256" key="8">
    <source>
        <dbReference type="ARBA" id="ARBA00023136"/>
    </source>
</evidence>
<dbReference type="GO" id="GO:0006935">
    <property type="term" value="P:chemotaxis"/>
    <property type="evidence" value="ECO:0007669"/>
    <property type="project" value="UniProtKB-KW"/>
</dbReference>
<dbReference type="EMBL" id="QQBB01000021">
    <property type="protein sequence ID" value="RDI50422.1"/>
    <property type="molecule type" value="Genomic_DNA"/>
</dbReference>
<gene>
    <name evidence="14" type="ORF">DES45_12123</name>
</gene>
<dbReference type="InterPro" id="IPR023087">
    <property type="entry name" value="Flg_Motor_Flig_C"/>
</dbReference>
<dbReference type="GO" id="GO:0005886">
    <property type="term" value="C:plasma membrane"/>
    <property type="evidence" value="ECO:0007669"/>
    <property type="project" value="UniProtKB-SubCell"/>
</dbReference>
<dbReference type="InterPro" id="IPR000090">
    <property type="entry name" value="Flg_Motor_Flig"/>
</dbReference>
<comment type="caution">
    <text evidence="14">The sequence shown here is derived from an EMBL/GenBank/DDBJ whole genome shotgun (WGS) entry which is preliminary data.</text>
</comment>
<evidence type="ECO:0000256" key="4">
    <source>
        <dbReference type="ARBA" id="ARBA00021870"/>
    </source>
</evidence>
<dbReference type="PRINTS" id="PR00954">
    <property type="entry name" value="FLGMOTORFLIG"/>
</dbReference>
<comment type="function">
    <text evidence="10">FliG is one of three proteins (FliG, FliN, FliM) that forms the rotor-mounted switch complex (C ring), located at the base of the basal body. This complex interacts with the CheY and CheZ chemotaxis proteins, in addition to contacting components of the motor that determine the direction of flagellar rotation.</text>
</comment>
<evidence type="ECO:0000256" key="2">
    <source>
        <dbReference type="ARBA" id="ARBA00004413"/>
    </source>
</evidence>
<dbReference type="PANTHER" id="PTHR30534">
    <property type="entry name" value="FLAGELLAR MOTOR SWITCH PROTEIN FLIG"/>
    <property type="match status" value="1"/>
</dbReference>
<reference evidence="14 15" key="1">
    <citation type="submission" date="2018-07" db="EMBL/GenBank/DDBJ databases">
        <title>Genomic Encyclopedia of Type Strains, Phase IV (KMG-IV): sequencing the most valuable type-strain genomes for metagenomic binning, comparative biology and taxonomic classification.</title>
        <authorList>
            <person name="Goeker M."/>
        </authorList>
    </citation>
    <scope>NUCLEOTIDE SEQUENCE [LARGE SCALE GENOMIC DNA]</scope>
    <source>
        <strain evidence="14 15">DSM 14364</strain>
    </source>
</reference>
<evidence type="ECO:0000259" key="11">
    <source>
        <dbReference type="Pfam" id="PF01706"/>
    </source>
</evidence>
<dbReference type="InterPro" id="IPR028263">
    <property type="entry name" value="FliG_N"/>
</dbReference>
<dbReference type="SUPFAM" id="SSF48029">
    <property type="entry name" value="FliG"/>
    <property type="match status" value="2"/>
</dbReference>
<evidence type="ECO:0000259" key="13">
    <source>
        <dbReference type="Pfam" id="PF14842"/>
    </source>
</evidence>
<proteinExistence type="inferred from homology"/>
<keyword evidence="6" id="KW-0145">Chemotaxis</keyword>
<dbReference type="Proteomes" id="UP000254925">
    <property type="component" value="Unassembled WGS sequence"/>
</dbReference>
<feature type="domain" description="Flagellar motor switch protein FliG C-terminal" evidence="11">
    <location>
        <begin position="227"/>
        <end position="333"/>
    </location>
</feature>
<dbReference type="RefSeq" id="WP_114773448.1">
    <property type="nucleotide sequence ID" value="NZ_QQBB01000021.1"/>
</dbReference>
<evidence type="ECO:0000256" key="5">
    <source>
        <dbReference type="ARBA" id="ARBA00022475"/>
    </source>
</evidence>
<dbReference type="Pfam" id="PF14842">
    <property type="entry name" value="FliG_N"/>
    <property type="match status" value="1"/>
</dbReference>
<dbReference type="Pfam" id="PF14841">
    <property type="entry name" value="FliG_M"/>
    <property type="match status" value="1"/>
</dbReference>
<evidence type="ECO:0000256" key="7">
    <source>
        <dbReference type="ARBA" id="ARBA00022779"/>
    </source>
</evidence>
<dbReference type="AlphaFoldDB" id="A0A370H3M2"/>
<dbReference type="OrthoDB" id="9780302at2"/>
<evidence type="ECO:0000256" key="6">
    <source>
        <dbReference type="ARBA" id="ARBA00022500"/>
    </source>
</evidence>